<feature type="signal peptide" evidence="1">
    <location>
        <begin position="1"/>
        <end position="22"/>
    </location>
</feature>
<evidence type="ECO:0000256" key="1">
    <source>
        <dbReference type="SAM" id="SignalP"/>
    </source>
</evidence>
<dbReference type="AlphaFoldDB" id="A0A5A9XHQ9"/>
<dbReference type="EMBL" id="SRSD01000005">
    <property type="protein sequence ID" value="KAA0891629.1"/>
    <property type="molecule type" value="Genomic_DNA"/>
</dbReference>
<proteinExistence type="predicted"/>
<keyword evidence="3" id="KW-1185">Reference proteome</keyword>
<evidence type="ECO:0000313" key="2">
    <source>
        <dbReference type="EMBL" id="KAA0891629.1"/>
    </source>
</evidence>
<feature type="chain" id="PRO_5022969997" evidence="1">
    <location>
        <begin position="23"/>
        <end position="205"/>
    </location>
</feature>
<keyword evidence="1" id="KW-0732">Signal</keyword>
<sequence length="205" mass="23081">MAMKIYALAITLLFLMAAPAVSQQPMRPYSGIGVLLLTVEHGESSVQQEPLYLYEEPAVQRIGVLDSGRTPPYEWLFTGNTSGVPLIVTARKGEWLRVAYDDAGRLGWLEPRHRGEVQPWNTLLKGKPCRLLPGLRKQYYQIFRQPGKMPLALPALAKQSFRVVKLDGDWALAMPDQSTLGWLRWRDEDGRLLISVGMDPGSQKH</sequence>
<protein>
    <submittedName>
        <fullName evidence="2">Uncharacterized protein</fullName>
    </submittedName>
</protein>
<gene>
    <name evidence="2" type="ORF">ET418_09270</name>
</gene>
<accession>A0A5A9XHQ9</accession>
<organism evidence="2 3">
    <name type="scientific">Oryzomonas rubra</name>
    <dbReference type="NCBI Taxonomy" id="2509454"/>
    <lineage>
        <taxon>Bacteria</taxon>
        <taxon>Pseudomonadati</taxon>
        <taxon>Thermodesulfobacteriota</taxon>
        <taxon>Desulfuromonadia</taxon>
        <taxon>Geobacterales</taxon>
        <taxon>Geobacteraceae</taxon>
        <taxon>Oryzomonas</taxon>
    </lineage>
</organism>
<dbReference type="RefSeq" id="WP_149307329.1">
    <property type="nucleotide sequence ID" value="NZ_SRSD01000005.1"/>
</dbReference>
<dbReference type="OrthoDB" id="5395582at2"/>
<name>A0A5A9XHQ9_9BACT</name>
<dbReference type="Proteomes" id="UP000324298">
    <property type="component" value="Unassembled WGS sequence"/>
</dbReference>
<evidence type="ECO:0000313" key="3">
    <source>
        <dbReference type="Proteomes" id="UP000324298"/>
    </source>
</evidence>
<comment type="caution">
    <text evidence="2">The sequence shown here is derived from an EMBL/GenBank/DDBJ whole genome shotgun (WGS) entry which is preliminary data.</text>
</comment>
<reference evidence="2 3" key="1">
    <citation type="submission" date="2019-04" db="EMBL/GenBank/DDBJ databases">
        <title>Geobacter ruber sp. nov., ferric-reducing bacteria isolated from paddy soil.</title>
        <authorList>
            <person name="Xu Z."/>
            <person name="Masuda Y."/>
            <person name="Itoh H."/>
            <person name="Senoo K."/>
        </authorList>
    </citation>
    <scope>NUCLEOTIDE SEQUENCE [LARGE SCALE GENOMIC DNA]</scope>
    <source>
        <strain evidence="2 3">Red88</strain>
    </source>
</reference>